<reference evidence="2 3" key="1">
    <citation type="submission" date="2016-06" db="EMBL/GenBank/DDBJ databases">
        <title>Comparative genomics of the ectomycorrhizal sister species Rhizopogon vinicolor and Rhizopogon vesiculosus (Basidiomycota: Boletales) reveals a divergence of the mating type B locus.</title>
        <authorList>
            <consortium name="DOE Joint Genome Institute"/>
            <person name="Mujic A.B."/>
            <person name="Kuo A."/>
            <person name="Tritt A."/>
            <person name="Lipzen A."/>
            <person name="Chen C."/>
            <person name="Johnson J."/>
            <person name="Sharma A."/>
            <person name="Barry K."/>
            <person name="Grigoriev I.V."/>
            <person name="Spatafora J.W."/>
        </authorList>
    </citation>
    <scope>NUCLEOTIDE SEQUENCE [LARGE SCALE GENOMIC DNA]</scope>
    <source>
        <strain evidence="2 3">AM-OR11-026</strain>
    </source>
</reference>
<keyword evidence="3" id="KW-1185">Reference proteome</keyword>
<gene>
    <name evidence="2" type="ORF">K503DRAFT_776765</name>
</gene>
<dbReference type="OrthoDB" id="2612605at2759"/>
<evidence type="ECO:0000256" key="1">
    <source>
        <dbReference type="SAM" id="SignalP"/>
    </source>
</evidence>
<proteinExistence type="predicted"/>
<name>A0A1B7MIA9_9AGAM</name>
<dbReference type="AlphaFoldDB" id="A0A1B7MIA9"/>
<accession>A0A1B7MIA9</accession>
<evidence type="ECO:0000313" key="2">
    <source>
        <dbReference type="EMBL" id="OAX32336.1"/>
    </source>
</evidence>
<evidence type="ECO:0008006" key="4">
    <source>
        <dbReference type="Google" id="ProtNLM"/>
    </source>
</evidence>
<sequence length="72" mass="7575">MKVISLASMIMSVVVMADAVIAATTIIGRPCADADAYECGTLPDHNNGAHFVFECGSDHTITGYQDCPTVAR</sequence>
<feature type="chain" id="PRO_5008597367" description="Chitin-binding type-2 domain-containing protein" evidence="1">
    <location>
        <begin position="18"/>
        <end position="72"/>
    </location>
</feature>
<protein>
    <recommendedName>
        <fullName evidence="4">Chitin-binding type-2 domain-containing protein</fullName>
    </recommendedName>
</protein>
<evidence type="ECO:0000313" key="3">
    <source>
        <dbReference type="Proteomes" id="UP000092154"/>
    </source>
</evidence>
<keyword evidence="1" id="KW-0732">Signal</keyword>
<organism evidence="2 3">
    <name type="scientific">Rhizopogon vinicolor AM-OR11-026</name>
    <dbReference type="NCBI Taxonomy" id="1314800"/>
    <lineage>
        <taxon>Eukaryota</taxon>
        <taxon>Fungi</taxon>
        <taxon>Dikarya</taxon>
        <taxon>Basidiomycota</taxon>
        <taxon>Agaricomycotina</taxon>
        <taxon>Agaricomycetes</taxon>
        <taxon>Agaricomycetidae</taxon>
        <taxon>Boletales</taxon>
        <taxon>Suillineae</taxon>
        <taxon>Rhizopogonaceae</taxon>
        <taxon>Rhizopogon</taxon>
    </lineage>
</organism>
<dbReference type="Proteomes" id="UP000092154">
    <property type="component" value="Unassembled WGS sequence"/>
</dbReference>
<feature type="signal peptide" evidence="1">
    <location>
        <begin position="1"/>
        <end position="17"/>
    </location>
</feature>
<dbReference type="InParanoid" id="A0A1B7MIA9"/>
<feature type="non-terminal residue" evidence="2">
    <location>
        <position position="72"/>
    </location>
</feature>
<dbReference type="EMBL" id="KV449041">
    <property type="protein sequence ID" value="OAX32336.1"/>
    <property type="molecule type" value="Genomic_DNA"/>
</dbReference>